<dbReference type="InterPro" id="IPR011429">
    <property type="entry name" value="Cyt_c_Planctomycete-type"/>
</dbReference>
<evidence type="ECO:0000259" key="3">
    <source>
        <dbReference type="Pfam" id="PF07624"/>
    </source>
</evidence>
<protein>
    <recommendedName>
        <fullName evidence="10">Planctomycete cytochrome C</fullName>
    </recommendedName>
</protein>
<dbReference type="Proteomes" id="UP000318288">
    <property type="component" value="Unassembled WGS sequence"/>
</dbReference>
<dbReference type="AlphaFoldDB" id="A0A5C6EBU8"/>
<feature type="domain" description="DUF1587" evidence="4">
    <location>
        <begin position="131"/>
        <end position="197"/>
    </location>
</feature>
<organism evidence="8 9">
    <name type="scientific">Rubripirellula tenax</name>
    <dbReference type="NCBI Taxonomy" id="2528015"/>
    <lineage>
        <taxon>Bacteria</taxon>
        <taxon>Pseudomonadati</taxon>
        <taxon>Planctomycetota</taxon>
        <taxon>Planctomycetia</taxon>
        <taxon>Pirellulales</taxon>
        <taxon>Pirellulaceae</taxon>
        <taxon>Rubripirellula</taxon>
    </lineage>
</organism>
<evidence type="ECO:0000256" key="2">
    <source>
        <dbReference type="SAM" id="SignalP"/>
    </source>
</evidence>
<feature type="signal peptide" evidence="2">
    <location>
        <begin position="1"/>
        <end position="23"/>
    </location>
</feature>
<evidence type="ECO:0008006" key="10">
    <source>
        <dbReference type="Google" id="ProtNLM"/>
    </source>
</evidence>
<evidence type="ECO:0000259" key="7">
    <source>
        <dbReference type="Pfam" id="PF07635"/>
    </source>
</evidence>
<keyword evidence="2" id="KW-0732">Signal</keyword>
<dbReference type="Pfam" id="PF07626">
    <property type="entry name" value="PSD3"/>
    <property type="match status" value="1"/>
</dbReference>
<dbReference type="Pfam" id="PF07635">
    <property type="entry name" value="PSCyt1"/>
    <property type="match status" value="1"/>
</dbReference>
<sequence length="879" mass="98613" precursor="true">MNKLTIAITVAFLVASLPSWTLADTNLDHAAQAAAFLNKFCIDCHGPELQEADRSFSSLVSSANESNVVAFRNREAWREVLDRMNLGDMPPEDADDQPSAQQRLAVIELLTTELSRKPAPDEHESHAVALRRLNRTEYDHSVRRLLGLEQMLDDPTVSFPPDELAEGFTTVGQRLVISDFLMSKYLEAANAYLDAAFEKAKPVEPKIFALKAPYDPRHDQSDGQDREGEYQHLNERPSDHGGMLWLKEFGVASAAGHYRIRVHASAINRNHPYLDRIISVPKEDPLLLAIVATDATAINKHRTTNSTDVTLKSFEVRDDDPQWYEAKVWVDKGYCLRLAYPNGPSRVKYMRHQLMSNHRDSFPNFIGKYVHVFHTMHPDYDKGKGPVLAEEFLQEQERLKQAGKPYDAFGVDHSIHIPKAWATFYSEYQGPRVRVSGVEIEGPLPSDAGAEAANPYEALFNGSLRGDEVLPAIRRFASLAAGRPVDDKSFAMIAELFKTKQTVMSTTEATRLALKTILCGPDFIYHRTRSGPLDDYELARRLAYFLTQSPPDNRLIRLAAKGELSRFSESGEPSRLKVETQRLLSLPEHQNFVEAFANSWLKLSKLGKMPPDLTEHPEYFNEQLESAMRSETSKYLEEAIAKNRPVRWLVDGDQTFLNAPLARLYEVPGVQGLQMRQVKLTSSLRGGLLGHASILTASANGIDTSPVVRGVWVLECLLGTPPSPPPPDIEPLEPDTRGSTTIREQLSKHREVVSCRHCHQRIDPLGFALESFDEIGRFRTHYGSQEEWRNESWIPVDSSGQLPSGESFADISELRKLLVEKVPLVQRNLVSKLLVQATGRLDDPNDAADVLAICRDSPADGFGIRDLILEIVCSDAFRR</sequence>
<feature type="domain" description="Cytochrome C Planctomycete-type" evidence="7">
    <location>
        <begin position="41"/>
        <end position="93"/>
    </location>
</feature>
<dbReference type="InterPro" id="IPR013039">
    <property type="entry name" value="DUF1588"/>
</dbReference>
<feature type="domain" description="DUF1592" evidence="6">
    <location>
        <begin position="533"/>
        <end position="667"/>
    </location>
</feature>
<dbReference type="Pfam" id="PF07624">
    <property type="entry name" value="PSD2"/>
    <property type="match status" value="1"/>
</dbReference>
<feature type="domain" description="DUF1588" evidence="5">
    <location>
        <begin position="685"/>
        <end position="781"/>
    </location>
</feature>
<proteinExistence type="predicted"/>
<dbReference type="EMBL" id="SJPW01000007">
    <property type="protein sequence ID" value="TWU47263.1"/>
    <property type="molecule type" value="Genomic_DNA"/>
</dbReference>
<evidence type="ECO:0000259" key="4">
    <source>
        <dbReference type="Pfam" id="PF07626"/>
    </source>
</evidence>
<feature type="compositionally biased region" description="Basic and acidic residues" evidence="1">
    <location>
        <begin position="214"/>
        <end position="236"/>
    </location>
</feature>
<evidence type="ECO:0000259" key="6">
    <source>
        <dbReference type="Pfam" id="PF07631"/>
    </source>
</evidence>
<feature type="chain" id="PRO_5023023582" description="Planctomycete cytochrome C" evidence="2">
    <location>
        <begin position="24"/>
        <end position="879"/>
    </location>
</feature>
<evidence type="ECO:0000259" key="5">
    <source>
        <dbReference type="Pfam" id="PF07627"/>
    </source>
</evidence>
<feature type="domain" description="DUF1585" evidence="3">
    <location>
        <begin position="804"/>
        <end position="877"/>
    </location>
</feature>
<accession>A0A5C6EBU8</accession>
<dbReference type="InterPro" id="IPR013042">
    <property type="entry name" value="DUF1592"/>
</dbReference>
<dbReference type="InterPro" id="IPR013036">
    <property type="entry name" value="DUF1587"/>
</dbReference>
<dbReference type="Pfam" id="PF07627">
    <property type="entry name" value="PSCyt3"/>
    <property type="match status" value="1"/>
</dbReference>
<evidence type="ECO:0000313" key="8">
    <source>
        <dbReference type="EMBL" id="TWU47263.1"/>
    </source>
</evidence>
<evidence type="ECO:0000256" key="1">
    <source>
        <dbReference type="SAM" id="MobiDB-lite"/>
    </source>
</evidence>
<dbReference type="InterPro" id="IPR011478">
    <property type="entry name" value="DUF1585"/>
</dbReference>
<evidence type="ECO:0000313" key="9">
    <source>
        <dbReference type="Proteomes" id="UP000318288"/>
    </source>
</evidence>
<keyword evidence="9" id="KW-1185">Reference proteome</keyword>
<reference evidence="8 9" key="1">
    <citation type="submission" date="2019-02" db="EMBL/GenBank/DDBJ databases">
        <title>Deep-cultivation of Planctomycetes and their phenomic and genomic characterization uncovers novel biology.</title>
        <authorList>
            <person name="Wiegand S."/>
            <person name="Jogler M."/>
            <person name="Boedeker C."/>
            <person name="Pinto D."/>
            <person name="Vollmers J."/>
            <person name="Rivas-Marin E."/>
            <person name="Kohn T."/>
            <person name="Peeters S.H."/>
            <person name="Heuer A."/>
            <person name="Rast P."/>
            <person name="Oberbeckmann S."/>
            <person name="Bunk B."/>
            <person name="Jeske O."/>
            <person name="Meyerdierks A."/>
            <person name="Storesund J.E."/>
            <person name="Kallscheuer N."/>
            <person name="Luecker S."/>
            <person name="Lage O.M."/>
            <person name="Pohl T."/>
            <person name="Merkel B.J."/>
            <person name="Hornburger P."/>
            <person name="Mueller R.-W."/>
            <person name="Bruemmer F."/>
            <person name="Labrenz M."/>
            <person name="Spormann A.M."/>
            <person name="Op Den Camp H."/>
            <person name="Overmann J."/>
            <person name="Amann R."/>
            <person name="Jetten M.S.M."/>
            <person name="Mascher T."/>
            <person name="Medema M.H."/>
            <person name="Devos D.P."/>
            <person name="Kaster A.-K."/>
            <person name="Ovreas L."/>
            <person name="Rohde M."/>
            <person name="Galperin M.Y."/>
            <person name="Jogler C."/>
        </authorList>
    </citation>
    <scope>NUCLEOTIDE SEQUENCE [LARGE SCALE GENOMIC DNA]</scope>
    <source>
        <strain evidence="8 9">Poly51</strain>
    </source>
</reference>
<gene>
    <name evidence="8" type="ORF">Poly51_50620</name>
</gene>
<name>A0A5C6EBU8_9BACT</name>
<comment type="caution">
    <text evidence="8">The sequence shown here is derived from an EMBL/GenBank/DDBJ whole genome shotgun (WGS) entry which is preliminary data.</text>
</comment>
<dbReference type="RefSeq" id="WP_186775773.1">
    <property type="nucleotide sequence ID" value="NZ_SJPW01000007.1"/>
</dbReference>
<dbReference type="Pfam" id="PF07631">
    <property type="entry name" value="PSD4"/>
    <property type="match status" value="1"/>
</dbReference>
<feature type="region of interest" description="Disordered" evidence="1">
    <location>
        <begin position="211"/>
        <end position="236"/>
    </location>
</feature>